<dbReference type="InterPro" id="IPR030995">
    <property type="entry name" value="SoxZ"/>
</dbReference>
<dbReference type="InterPro" id="IPR014756">
    <property type="entry name" value="Ig_E-set"/>
</dbReference>
<evidence type="ECO:0000313" key="2">
    <source>
        <dbReference type="EMBL" id="VAW82302.1"/>
    </source>
</evidence>
<protein>
    <recommendedName>
        <fullName evidence="1">Sulphur oxidation protein SoxZ domain-containing protein</fullName>
    </recommendedName>
</protein>
<dbReference type="AlphaFoldDB" id="A0A3B0Z437"/>
<proteinExistence type="predicted"/>
<accession>A0A3B0Z437</accession>
<dbReference type="NCBIfam" id="TIGR04490">
    <property type="entry name" value="SoxZ_true"/>
    <property type="match status" value="1"/>
</dbReference>
<dbReference type="Pfam" id="PF08770">
    <property type="entry name" value="SoxZ"/>
    <property type="match status" value="1"/>
</dbReference>
<sequence>MSTKTVKNSLRFRISKNKSGQLEFKSIVKHPMENGFRRDKTSGQLVPPDFIENFTVSIDGVECIDLQLSANVSKNPFFLFDFTKPVIDGQLVNVTWVDNRGAIVSYDSTIAFDNKHAHNFTGQYTP</sequence>
<feature type="domain" description="Sulphur oxidation protein SoxZ" evidence="1">
    <location>
        <begin position="16"/>
        <end position="104"/>
    </location>
</feature>
<dbReference type="Gene3D" id="2.60.40.10">
    <property type="entry name" value="Immunoglobulins"/>
    <property type="match status" value="1"/>
</dbReference>
<dbReference type="SUPFAM" id="SSF81296">
    <property type="entry name" value="E set domains"/>
    <property type="match status" value="1"/>
</dbReference>
<dbReference type="EMBL" id="UOFL01000239">
    <property type="protein sequence ID" value="VAW82302.1"/>
    <property type="molecule type" value="Genomic_DNA"/>
</dbReference>
<name>A0A3B0Z437_9ZZZZ</name>
<reference evidence="2" key="1">
    <citation type="submission" date="2018-06" db="EMBL/GenBank/DDBJ databases">
        <authorList>
            <person name="Zhirakovskaya E."/>
        </authorList>
    </citation>
    <scope>NUCLEOTIDE SEQUENCE</scope>
</reference>
<evidence type="ECO:0000259" key="1">
    <source>
        <dbReference type="Pfam" id="PF08770"/>
    </source>
</evidence>
<gene>
    <name evidence="2" type="ORF">MNBD_GAMMA12-3117</name>
</gene>
<organism evidence="2">
    <name type="scientific">hydrothermal vent metagenome</name>
    <dbReference type="NCBI Taxonomy" id="652676"/>
    <lineage>
        <taxon>unclassified sequences</taxon>
        <taxon>metagenomes</taxon>
        <taxon>ecological metagenomes</taxon>
    </lineage>
</organism>
<dbReference type="InterPro" id="IPR014880">
    <property type="entry name" value="SoxZ_dom"/>
</dbReference>
<dbReference type="InterPro" id="IPR013783">
    <property type="entry name" value="Ig-like_fold"/>
</dbReference>